<dbReference type="AlphaFoldDB" id="A0A267F4M3"/>
<reference evidence="3 4" key="1">
    <citation type="submission" date="2017-06" db="EMBL/GenBank/DDBJ databases">
        <title>A platform for efficient transgenesis in Macrostomum lignano, a flatworm model organism for stem cell research.</title>
        <authorList>
            <person name="Berezikov E."/>
        </authorList>
    </citation>
    <scope>NUCLEOTIDE SEQUENCE [LARGE SCALE GENOMIC DNA]</scope>
    <source>
        <strain evidence="3">DV1</strain>
        <tissue evidence="3">Whole organism</tissue>
    </source>
</reference>
<name>A0A267F4M3_9PLAT</name>
<dbReference type="STRING" id="282301.A0A267F4M3"/>
<protein>
    <recommendedName>
        <fullName evidence="5">ANK_REP_REGION domain-containing protein</fullName>
    </recommendedName>
</protein>
<organism evidence="3 4">
    <name type="scientific">Macrostomum lignano</name>
    <dbReference type="NCBI Taxonomy" id="282301"/>
    <lineage>
        <taxon>Eukaryota</taxon>
        <taxon>Metazoa</taxon>
        <taxon>Spiralia</taxon>
        <taxon>Lophotrochozoa</taxon>
        <taxon>Platyhelminthes</taxon>
        <taxon>Rhabditophora</taxon>
        <taxon>Macrostomorpha</taxon>
        <taxon>Macrostomida</taxon>
        <taxon>Macrostomidae</taxon>
        <taxon>Macrostomum</taxon>
    </lineage>
</organism>
<feature type="region of interest" description="Disordered" evidence="2">
    <location>
        <begin position="416"/>
        <end position="478"/>
    </location>
</feature>
<evidence type="ECO:0000313" key="3">
    <source>
        <dbReference type="EMBL" id="PAA68711.1"/>
    </source>
</evidence>
<comment type="caution">
    <text evidence="3">The sequence shown here is derived from an EMBL/GenBank/DDBJ whole genome shotgun (WGS) entry which is preliminary data.</text>
</comment>
<keyword evidence="1" id="KW-0175">Coiled coil</keyword>
<dbReference type="InterPro" id="IPR036770">
    <property type="entry name" value="Ankyrin_rpt-contain_sf"/>
</dbReference>
<dbReference type="EMBL" id="NIVC01001375">
    <property type="protein sequence ID" value="PAA68711.1"/>
    <property type="molecule type" value="Genomic_DNA"/>
</dbReference>
<evidence type="ECO:0000313" key="4">
    <source>
        <dbReference type="Proteomes" id="UP000215902"/>
    </source>
</evidence>
<dbReference type="Pfam" id="PF12796">
    <property type="entry name" value="Ank_2"/>
    <property type="match status" value="1"/>
</dbReference>
<dbReference type="OrthoDB" id="432281at2759"/>
<evidence type="ECO:0000256" key="1">
    <source>
        <dbReference type="SAM" id="Coils"/>
    </source>
</evidence>
<sequence>SIAKGIQNNSLCFIWLHPTTQMASSEIEIDPNQVTPANSDVHNMFLRAPKPKSFVIDEQQHPDSVYARETVGSALALALSEAAACRPDDPIEFVAQRLMNYRRTVDYCRERDEEIEEIRQARIGQLQEEARQRAIAEEQRLQREREEQRRREELEQLRQSVPVETLALPSKRGETRNKTGATPLHAAVRSSCDVETLLRMLHDGHNFCARDAQGMNVRDAAQATKNDAVVKELDSLVIRWMREEKVEHLRWLLANDYGSSLPSLKKSFGPKLKGLPEASKLIVDSVSKWEARYRELWKLSAKGTREHLEQHCKQLQDQQQIEDVFSRTRESLSALHIALLCKNQDTARYLANEHPDLLRLADSFGRLPLHYAYGAGQNFVEILREAAAAKSVEQSDTALDAFGFAPSVYAKRYELLPEPPNYGSPEPLPGSTDDGNGAENGTSVDGTPDASGEGEGGAEAGEVKDEKLTPINEDEGED</sequence>
<dbReference type="InterPro" id="IPR002110">
    <property type="entry name" value="Ankyrin_rpt"/>
</dbReference>
<accession>A0A267F4M3</accession>
<dbReference type="SUPFAM" id="SSF48403">
    <property type="entry name" value="Ankyrin repeat"/>
    <property type="match status" value="1"/>
</dbReference>
<dbReference type="SMART" id="SM00248">
    <property type="entry name" value="ANK"/>
    <property type="match status" value="3"/>
</dbReference>
<feature type="compositionally biased region" description="Pro residues" evidence="2">
    <location>
        <begin position="417"/>
        <end position="428"/>
    </location>
</feature>
<gene>
    <name evidence="3" type="ORF">BOX15_Mlig028381g2</name>
</gene>
<dbReference type="Gene3D" id="1.25.40.20">
    <property type="entry name" value="Ankyrin repeat-containing domain"/>
    <property type="match status" value="2"/>
</dbReference>
<evidence type="ECO:0008006" key="5">
    <source>
        <dbReference type="Google" id="ProtNLM"/>
    </source>
</evidence>
<feature type="coiled-coil region" evidence="1">
    <location>
        <begin position="126"/>
        <end position="158"/>
    </location>
</feature>
<dbReference type="Proteomes" id="UP000215902">
    <property type="component" value="Unassembled WGS sequence"/>
</dbReference>
<keyword evidence="4" id="KW-1185">Reference proteome</keyword>
<feature type="non-terminal residue" evidence="3">
    <location>
        <position position="1"/>
    </location>
</feature>
<evidence type="ECO:0000256" key="2">
    <source>
        <dbReference type="SAM" id="MobiDB-lite"/>
    </source>
</evidence>
<proteinExistence type="predicted"/>